<keyword evidence="1" id="KW-0472">Membrane</keyword>
<keyword evidence="1" id="KW-0812">Transmembrane</keyword>
<comment type="caution">
    <text evidence="2">The sequence shown here is derived from an EMBL/GenBank/DDBJ whole genome shotgun (WGS) entry which is preliminary data.</text>
</comment>
<dbReference type="AlphaFoldDB" id="A0A3E0WVP2"/>
<dbReference type="EMBL" id="NFZW01000009">
    <property type="protein sequence ID" value="RFA36469.1"/>
    <property type="molecule type" value="Genomic_DNA"/>
</dbReference>
<gene>
    <name evidence="2" type="ORF">CAL65_10850</name>
</gene>
<keyword evidence="1" id="KW-1133">Transmembrane helix</keyword>
<name>A0A3E0WVP2_9GAMM</name>
<evidence type="ECO:0000313" key="2">
    <source>
        <dbReference type="EMBL" id="RFA36469.1"/>
    </source>
</evidence>
<protein>
    <submittedName>
        <fullName evidence="2">Uncharacterized protein</fullName>
    </submittedName>
</protein>
<keyword evidence="3" id="KW-1185">Reference proteome</keyword>
<feature type="transmembrane region" description="Helical" evidence="1">
    <location>
        <begin position="61"/>
        <end position="82"/>
    </location>
</feature>
<evidence type="ECO:0000256" key="1">
    <source>
        <dbReference type="SAM" id="Phobius"/>
    </source>
</evidence>
<proteinExistence type="predicted"/>
<dbReference type="Proteomes" id="UP000256763">
    <property type="component" value="Unassembled WGS sequence"/>
</dbReference>
<accession>A0A3E0WVP2</accession>
<reference evidence="3" key="1">
    <citation type="submission" date="2017-05" db="EMBL/GenBank/DDBJ databases">
        <authorList>
            <person name="Sharma S."/>
            <person name="Sidhu C."/>
            <person name="Pinnaka A.K."/>
        </authorList>
    </citation>
    <scope>NUCLEOTIDE SEQUENCE [LARGE SCALE GENOMIC DNA]</scope>
    <source>
        <strain evidence="3">AK93</strain>
    </source>
</reference>
<organism evidence="2 3">
    <name type="scientific">Alkalilimnicola ehrlichii</name>
    <dbReference type="NCBI Taxonomy" id="351052"/>
    <lineage>
        <taxon>Bacteria</taxon>
        <taxon>Pseudomonadati</taxon>
        <taxon>Pseudomonadota</taxon>
        <taxon>Gammaproteobacteria</taxon>
        <taxon>Chromatiales</taxon>
        <taxon>Ectothiorhodospiraceae</taxon>
        <taxon>Alkalilimnicola</taxon>
    </lineage>
</organism>
<dbReference type="RefSeq" id="WP_116347842.1">
    <property type="nucleotide sequence ID" value="NZ_NFZW01000009.1"/>
</dbReference>
<feature type="transmembrane region" description="Helical" evidence="1">
    <location>
        <begin position="89"/>
        <end position="107"/>
    </location>
</feature>
<sequence>MPVYRGGPSHAEAARALREGKLPVSPVNDTSVLWRQDQEEVLFGGGITFGEYLVVGYSPFAALYFCLGFGSLILAITFILLFTAIGSGVILLLGLGFAALVYPFIMWGH</sequence>
<evidence type="ECO:0000313" key="3">
    <source>
        <dbReference type="Proteomes" id="UP000256763"/>
    </source>
</evidence>